<dbReference type="EMBL" id="VISO01000003">
    <property type="protein sequence ID" value="TVZ66631.1"/>
    <property type="molecule type" value="Genomic_DNA"/>
</dbReference>
<proteinExistence type="predicted"/>
<dbReference type="InterPro" id="IPR011102">
    <property type="entry name" value="Sig_transdc_His_kinase_HWE"/>
</dbReference>
<dbReference type="PROSITE" id="PS50112">
    <property type="entry name" value="PAS"/>
    <property type="match status" value="1"/>
</dbReference>
<evidence type="ECO:0000256" key="6">
    <source>
        <dbReference type="ARBA" id="ARBA00022643"/>
    </source>
</evidence>
<organism evidence="15 16">
    <name type="scientific">Rhizobium mongolense USDA 1844</name>
    <dbReference type="NCBI Taxonomy" id="1079460"/>
    <lineage>
        <taxon>Bacteria</taxon>
        <taxon>Pseudomonadati</taxon>
        <taxon>Pseudomonadota</taxon>
        <taxon>Alphaproteobacteria</taxon>
        <taxon>Hyphomicrobiales</taxon>
        <taxon>Rhizobiaceae</taxon>
        <taxon>Rhizobium/Agrobacterium group</taxon>
        <taxon>Rhizobium</taxon>
    </lineage>
</organism>
<keyword evidence="6" id="KW-0288">FMN</keyword>
<evidence type="ECO:0000256" key="3">
    <source>
        <dbReference type="ARBA" id="ARBA00021740"/>
    </source>
</evidence>
<dbReference type="Gene3D" id="3.30.565.10">
    <property type="entry name" value="Histidine kinase-like ATPase, C-terminal domain"/>
    <property type="match status" value="1"/>
</dbReference>
<evidence type="ECO:0000313" key="16">
    <source>
        <dbReference type="Proteomes" id="UP000319824"/>
    </source>
</evidence>
<gene>
    <name evidence="15" type="ORF">BCL32_7023</name>
</gene>
<dbReference type="GO" id="GO:0005524">
    <property type="term" value="F:ATP binding"/>
    <property type="evidence" value="ECO:0007669"/>
    <property type="project" value="UniProtKB-KW"/>
</dbReference>
<dbReference type="RefSeq" id="WP_022718714.1">
    <property type="nucleotide sequence ID" value="NZ_ATTQ01000029.1"/>
</dbReference>
<dbReference type="SMART" id="SM00911">
    <property type="entry name" value="HWE_HK"/>
    <property type="match status" value="1"/>
</dbReference>
<dbReference type="CDD" id="cd00130">
    <property type="entry name" value="PAS"/>
    <property type="match status" value="1"/>
</dbReference>
<dbReference type="Pfam" id="PF07536">
    <property type="entry name" value="HWE_HK"/>
    <property type="match status" value="1"/>
</dbReference>
<evidence type="ECO:0000256" key="10">
    <source>
        <dbReference type="ARBA" id="ARBA00022777"/>
    </source>
</evidence>
<name>A0A559SWB1_9HYPH</name>
<evidence type="ECO:0000313" key="15">
    <source>
        <dbReference type="EMBL" id="TVZ66631.1"/>
    </source>
</evidence>
<reference evidence="15 16" key="1">
    <citation type="submission" date="2019-06" db="EMBL/GenBank/DDBJ databases">
        <title>Pac Bio to generate improved reference genome sequences for organisms with transposon mutant libraries (support for FEBA project).</title>
        <authorList>
            <person name="Blow M."/>
        </authorList>
    </citation>
    <scope>NUCLEOTIDE SEQUENCE [LARGE SCALE GENOMIC DNA]</scope>
    <source>
        <strain evidence="15 16">USDA 1844</strain>
    </source>
</reference>
<evidence type="ECO:0000256" key="9">
    <source>
        <dbReference type="ARBA" id="ARBA00022741"/>
    </source>
</evidence>
<keyword evidence="10" id="KW-0418">Kinase</keyword>
<evidence type="ECO:0000256" key="11">
    <source>
        <dbReference type="ARBA" id="ARBA00022840"/>
    </source>
</evidence>
<dbReference type="PROSITE" id="PS50113">
    <property type="entry name" value="PAC"/>
    <property type="match status" value="1"/>
</dbReference>
<dbReference type="Proteomes" id="UP000319824">
    <property type="component" value="Unassembled WGS sequence"/>
</dbReference>
<dbReference type="Pfam" id="PF13426">
    <property type="entry name" value="PAS_9"/>
    <property type="match status" value="1"/>
</dbReference>
<evidence type="ECO:0000256" key="5">
    <source>
        <dbReference type="ARBA" id="ARBA00022630"/>
    </source>
</evidence>
<comment type="catalytic activity">
    <reaction evidence="1">
        <text>ATP + protein L-histidine = ADP + protein N-phospho-L-histidine.</text>
        <dbReference type="EC" id="2.7.13.3"/>
    </reaction>
</comment>
<keyword evidence="5" id="KW-0285">Flavoprotein</keyword>
<protein>
    <recommendedName>
        <fullName evidence="3">Blue-light-activated histidine kinase</fullName>
        <ecNumber evidence="2">2.7.13.3</ecNumber>
    </recommendedName>
</protein>
<evidence type="ECO:0000256" key="8">
    <source>
        <dbReference type="ARBA" id="ARBA00022737"/>
    </source>
</evidence>
<dbReference type="EC" id="2.7.13.3" evidence="2"/>
<sequence>MQNEPDRSGSQKAAEAEVEGFKQELGPFVVAAETTRMAMVFTDAKKDDQPIIFANDSFLSLTGFTRSNVLGETIRSLLAPNSDTRALEQLGSSFEGASDGDAELGLKRHDGSIIPTSVFVSPVRDERGEINQNFVSFVDLTKHRQEQEHLRFLLDELNHRTQNTLATVLAIIGQTLRGMADDDVIAKLEKRVLALSEVNSLLGDENWDRVGLRDVLDRILNPFRFNKGYNSRFALRGENVRLRPKAALTFAMVFHELATNAVQYGALSERDAGLVEVEWSVEPLHGGQLRLCWRESGGPPVAAPQYKGFGSRLIERGLAQELNGSVHLSFDHSGLICEIKMPAQGDTPVPS</sequence>
<evidence type="ECO:0000256" key="2">
    <source>
        <dbReference type="ARBA" id="ARBA00012438"/>
    </source>
</evidence>
<keyword evidence="8" id="KW-0677">Repeat</keyword>
<keyword evidence="11" id="KW-0067">ATP-binding</keyword>
<dbReference type="InterPro" id="IPR000700">
    <property type="entry name" value="PAS-assoc_C"/>
</dbReference>
<accession>A0A559SWB1</accession>
<evidence type="ECO:0000259" key="13">
    <source>
        <dbReference type="PROSITE" id="PS50112"/>
    </source>
</evidence>
<comment type="caution">
    <text evidence="15">The sequence shown here is derived from an EMBL/GenBank/DDBJ whole genome shotgun (WGS) entry which is preliminary data.</text>
</comment>
<dbReference type="NCBIfam" id="TIGR00229">
    <property type="entry name" value="sensory_box"/>
    <property type="match status" value="1"/>
</dbReference>
<feature type="domain" description="PAC" evidence="14">
    <location>
        <begin position="100"/>
        <end position="152"/>
    </location>
</feature>
<evidence type="ECO:0000256" key="1">
    <source>
        <dbReference type="ARBA" id="ARBA00000085"/>
    </source>
</evidence>
<evidence type="ECO:0000256" key="7">
    <source>
        <dbReference type="ARBA" id="ARBA00022679"/>
    </source>
</evidence>
<dbReference type="SUPFAM" id="SSF55785">
    <property type="entry name" value="PYP-like sensor domain (PAS domain)"/>
    <property type="match status" value="1"/>
</dbReference>
<keyword evidence="9" id="KW-0547">Nucleotide-binding</keyword>
<dbReference type="Gene3D" id="3.30.450.20">
    <property type="entry name" value="PAS domain"/>
    <property type="match status" value="1"/>
</dbReference>
<evidence type="ECO:0000256" key="4">
    <source>
        <dbReference type="ARBA" id="ARBA00022553"/>
    </source>
</evidence>
<keyword evidence="12" id="KW-0843">Virulence</keyword>
<keyword evidence="7" id="KW-0808">Transferase</keyword>
<dbReference type="InterPro" id="IPR035965">
    <property type="entry name" value="PAS-like_dom_sf"/>
</dbReference>
<dbReference type="AlphaFoldDB" id="A0A559SWB1"/>
<dbReference type="PANTHER" id="PTHR41523">
    <property type="entry name" value="TWO-COMPONENT SYSTEM SENSOR PROTEIN"/>
    <property type="match status" value="1"/>
</dbReference>
<evidence type="ECO:0000256" key="12">
    <source>
        <dbReference type="ARBA" id="ARBA00023026"/>
    </source>
</evidence>
<dbReference type="PANTHER" id="PTHR41523:SF7">
    <property type="entry name" value="HISTIDINE KINASE"/>
    <property type="match status" value="1"/>
</dbReference>
<dbReference type="GO" id="GO:0004673">
    <property type="term" value="F:protein histidine kinase activity"/>
    <property type="evidence" value="ECO:0007669"/>
    <property type="project" value="UniProtKB-EC"/>
</dbReference>
<keyword evidence="4" id="KW-0597">Phosphoprotein</keyword>
<evidence type="ECO:0000259" key="14">
    <source>
        <dbReference type="PROSITE" id="PS50113"/>
    </source>
</evidence>
<feature type="domain" description="PAS" evidence="13">
    <location>
        <begin position="33"/>
        <end position="97"/>
    </location>
</feature>
<dbReference type="InterPro" id="IPR000014">
    <property type="entry name" value="PAS"/>
</dbReference>
<dbReference type="InterPro" id="IPR036890">
    <property type="entry name" value="HATPase_C_sf"/>
</dbReference>